<organism evidence="2 3">
    <name type="scientific">Sphingomonas trueperi</name>
    <dbReference type="NCBI Taxonomy" id="53317"/>
    <lineage>
        <taxon>Bacteria</taxon>
        <taxon>Pseudomonadati</taxon>
        <taxon>Pseudomonadota</taxon>
        <taxon>Alphaproteobacteria</taxon>
        <taxon>Sphingomonadales</taxon>
        <taxon>Sphingomonadaceae</taxon>
        <taxon>Sphingomonas</taxon>
    </lineage>
</organism>
<feature type="domain" description="Cell wall hydrolase SleB" evidence="1">
    <location>
        <begin position="103"/>
        <end position="204"/>
    </location>
</feature>
<evidence type="ECO:0000313" key="2">
    <source>
        <dbReference type="EMBL" id="NJB96143.1"/>
    </source>
</evidence>
<dbReference type="Gene3D" id="1.10.10.2520">
    <property type="entry name" value="Cell wall hydrolase SleB, domain 1"/>
    <property type="match status" value="1"/>
</dbReference>
<comment type="caution">
    <text evidence="2">The sequence shown here is derived from an EMBL/GenBank/DDBJ whole genome shotgun (WGS) entry which is preliminary data.</text>
</comment>
<gene>
    <name evidence="2" type="ORF">GGR89_000435</name>
</gene>
<evidence type="ECO:0000259" key="1">
    <source>
        <dbReference type="Pfam" id="PF07486"/>
    </source>
</evidence>
<dbReference type="Pfam" id="PF07486">
    <property type="entry name" value="Hydrolase_2"/>
    <property type="match status" value="1"/>
</dbReference>
<dbReference type="GO" id="GO:0016787">
    <property type="term" value="F:hydrolase activity"/>
    <property type="evidence" value="ECO:0007669"/>
    <property type="project" value="UniProtKB-KW"/>
</dbReference>
<dbReference type="AlphaFoldDB" id="A0A7X5XVJ1"/>
<proteinExistence type="predicted"/>
<reference evidence="2 3" key="1">
    <citation type="submission" date="2020-03" db="EMBL/GenBank/DDBJ databases">
        <title>Genomic Encyclopedia of Type Strains, Phase IV (KMG-IV): sequencing the most valuable type-strain genomes for metagenomic binning, comparative biology and taxonomic classification.</title>
        <authorList>
            <person name="Goeker M."/>
        </authorList>
    </citation>
    <scope>NUCLEOTIDE SEQUENCE [LARGE SCALE GENOMIC DNA]</scope>
    <source>
        <strain evidence="2 3">DSM 7225</strain>
    </source>
</reference>
<dbReference type="Proteomes" id="UP000531251">
    <property type="component" value="Unassembled WGS sequence"/>
</dbReference>
<dbReference type="InterPro" id="IPR042047">
    <property type="entry name" value="SleB_dom1"/>
</dbReference>
<accession>A0A7X5XVJ1</accession>
<name>A0A7X5XVJ1_9SPHN</name>
<keyword evidence="3" id="KW-1185">Reference proteome</keyword>
<dbReference type="RefSeq" id="WP_241217822.1">
    <property type="nucleotide sequence ID" value="NZ_BAAADY010000001.1"/>
</dbReference>
<dbReference type="EMBL" id="JAATJB010000001">
    <property type="protein sequence ID" value="NJB96143.1"/>
    <property type="molecule type" value="Genomic_DNA"/>
</dbReference>
<protein>
    <submittedName>
        <fullName evidence="2">Spore germination cell wall hydrolase CwlJ-like protein</fullName>
    </submittedName>
</protein>
<dbReference type="InterPro" id="IPR011105">
    <property type="entry name" value="Cell_wall_hydrolase_SleB"/>
</dbReference>
<evidence type="ECO:0000313" key="3">
    <source>
        <dbReference type="Proteomes" id="UP000531251"/>
    </source>
</evidence>
<keyword evidence="2" id="KW-0378">Hydrolase</keyword>
<sequence length="205" mass="21787">MTFCAGALANAATLNLSPLPQQEAKTQATVQLAPAQIQNVLASQQVPAPQAAVEQHGTDAEDDATPEYATLSDAVAAQEDIAALEEDRELRCLATGVYFEARSEPLSGQLAVADVILNRSTSGRFPGSVCSVVTQKGQFSFVRGGKLPTPPANAHWRRALAVAQVARKNLWESPAGDALYFHARYVNGAQGRATVATVGNHIFYR</sequence>